<name>A0A0J7JWT5_LASNI</name>
<reference evidence="2 3" key="1">
    <citation type="submission" date="2015-04" db="EMBL/GenBank/DDBJ databases">
        <title>Lasius niger genome sequencing.</title>
        <authorList>
            <person name="Konorov E.A."/>
            <person name="Nikitin M.A."/>
            <person name="Kirill M.V."/>
            <person name="Chang P."/>
        </authorList>
    </citation>
    <scope>NUCLEOTIDE SEQUENCE [LARGE SCALE GENOMIC DNA]</scope>
    <source>
        <tissue evidence="2">Whole</tissue>
    </source>
</reference>
<dbReference type="AlphaFoldDB" id="A0A0J7JWT5"/>
<organism evidence="2 3">
    <name type="scientific">Lasius niger</name>
    <name type="common">Black garden ant</name>
    <dbReference type="NCBI Taxonomy" id="67767"/>
    <lineage>
        <taxon>Eukaryota</taxon>
        <taxon>Metazoa</taxon>
        <taxon>Ecdysozoa</taxon>
        <taxon>Arthropoda</taxon>
        <taxon>Hexapoda</taxon>
        <taxon>Insecta</taxon>
        <taxon>Pterygota</taxon>
        <taxon>Neoptera</taxon>
        <taxon>Endopterygota</taxon>
        <taxon>Hymenoptera</taxon>
        <taxon>Apocrita</taxon>
        <taxon>Aculeata</taxon>
        <taxon>Formicoidea</taxon>
        <taxon>Formicidae</taxon>
        <taxon>Formicinae</taxon>
        <taxon>Lasius</taxon>
        <taxon>Lasius</taxon>
    </lineage>
</organism>
<evidence type="ECO:0000313" key="3">
    <source>
        <dbReference type="Proteomes" id="UP000036403"/>
    </source>
</evidence>
<evidence type="ECO:0000313" key="2">
    <source>
        <dbReference type="EMBL" id="KMQ82376.1"/>
    </source>
</evidence>
<keyword evidence="3" id="KW-1185">Reference proteome</keyword>
<gene>
    <name evidence="2" type="ORF">RF55_23191</name>
</gene>
<feature type="region of interest" description="Disordered" evidence="1">
    <location>
        <begin position="1"/>
        <end position="22"/>
    </location>
</feature>
<dbReference type="EMBL" id="LBMM01025921">
    <property type="protein sequence ID" value="KMQ82376.1"/>
    <property type="molecule type" value="Genomic_DNA"/>
</dbReference>
<protein>
    <submittedName>
        <fullName evidence="2">Uncharacterized protein</fullName>
    </submittedName>
</protein>
<evidence type="ECO:0000256" key="1">
    <source>
        <dbReference type="SAM" id="MobiDB-lite"/>
    </source>
</evidence>
<feature type="compositionally biased region" description="Polar residues" evidence="1">
    <location>
        <begin position="1"/>
        <end position="12"/>
    </location>
</feature>
<feature type="region of interest" description="Disordered" evidence="1">
    <location>
        <begin position="64"/>
        <end position="99"/>
    </location>
</feature>
<dbReference type="Proteomes" id="UP000036403">
    <property type="component" value="Unassembled WGS sequence"/>
</dbReference>
<accession>A0A0J7JWT5</accession>
<proteinExistence type="predicted"/>
<sequence>MEQELSQMNIQMKKNKNRFTRKPQDLVELDKLSSEYIGFSEMLPAETDDETQIGTKELKIRKYSQLPMTPRHTRSTSKTASNLPPTPGPVPPKKLSESGEPWALNETYESYVASAKFRSDSAWTALQKCASLALRASEEIRDF</sequence>
<dbReference type="PaxDb" id="67767-A0A0J7JWT5"/>
<comment type="caution">
    <text evidence="2">The sequence shown here is derived from an EMBL/GenBank/DDBJ whole genome shotgun (WGS) entry which is preliminary data.</text>
</comment>